<keyword evidence="2" id="KW-1185">Reference proteome</keyword>
<organism evidence="1 2">
    <name type="scientific">Exidia glandulosa HHB12029</name>
    <dbReference type="NCBI Taxonomy" id="1314781"/>
    <lineage>
        <taxon>Eukaryota</taxon>
        <taxon>Fungi</taxon>
        <taxon>Dikarya</taxon>
        <taxon>Basidiomycota</taxon>
        <taxon>Agaricomycotina</taxon>
        <taxon>Agaricomycetes</taxon>
        <taxon>Auriculariales</taxon>
        <taxon>Exidiaceae</taxon>
        <taxon>Exidia</taxon>
    </lineage>
</organism>
<dbReference type="STRING" id="1314781.A0A165FI11"/>
<dbReference type="InterPro" id="IPR040521">
    <property type="entry name" value="KDZ"/>
</dbReference>
<gene>
    <name evidence="1" type="ORF">EXIGLDRAFT_566979</name>
</gene>
<dbReference type="Pfam" id="PF18758">
    <property type="entry name" value="KDZ"/>
    <property type="match status" value="1"/>
</dbReference>
<dbReference type="OrthoDB" id="3251205at2759"/>
<dbReference type="Proteomes" id="UP000077266">
    <property type="component" value="Unassembled WGS sequence"/>
</dbReference>
<dbReference type="AlphaFoldDB" id="A0A165FI11"/>
<protein>
    <recommendedName>
        <fullName evidence="3">CxC2-like cysteine cluster KDZ transposase-associated domain-containing protein</fullName>
    </recommendedName>
</protein>
<dbReference type="EMBL" id="KV426083">
    <property type="protein sequence ID" value="KZV89030.1"/>
    <property type="molecule type" value="Genomic_DNA"/>
</dbReference>
<feature type="non-terminal residue" evidence="1">
    <location>
        <position position="1"/>
    </location>
</feature>
<name>A0A165FI11_EXIGL</name>
<reference evidence="1 2" key="1">
    <citation type="journal article" date="2016" name="Mol. Biol. Evol.">
        <title>Comparative Genomics of Early-Diverging Mushroom-Forming Fungi Provides Insights into the Origins of Lignocellulose Decay Capabilities.</title>
        <authorList>
            <person name="Nagy L.G."/>
            <person name="Riley R."/>
            <person name="Tritt A."/>
            <person name="Adam C."/>
            <person name="Daum C."/>
            <person name="Floudas D."/>
            <person name="Sun H."/>
            <person name="Yadav J.S."/>
            <person name="Pangilinan J."/>
            <person name="Larsson K.H."/>
            <person name="Matsuura K."/>
            <person name="Barry K."/>
            <person name="Labutti K."/>
            <person name="Kuo R."/>
            <person name="Ohm R.A."/>
            <person name="Bhattacharya S.S."/>
            <person name="Shirouzu T."/>
            <person name="Yoshinaga Y."/>
            <person name="Martin F.M."/>
            <person name="Grigoriev I.V."/>
            <person name="Hibbett D.S."/>
        </authorList>
    </citation>
    <scope>NUCLEOTIDE SEQUENCE [LARGE SCALE GENOMIC DNA]</scope>
    <source>
        <strain evidence="1 2">HHB12029</strain>
    </source>
</reference>
<evidence type="ECO:0008006" key="3">
    <source>
        <dbReference type="Google" id="ProtNLM"/>
    </source>
</evidence>
<accession>A0A165FI11</accession>
<proteinExistence type="predicted"/>
<dbReference type="InParanoid" id="A0A165FI11"/>
<dbReference type="PANTHER" id="PTHR33096:SF1">
    <property type="entry name" value="CXC1-LIKE CYSTEINE CLUSTER ASSOCIATED WITH KDZ TRANSPOSASES DOMAIN-CONTAINING PROTEIN"/>
    <property type="match status" value="1"/>
</dbReference>
<evidence type="ECO:0000313" key="1">
    <source>
        <dbReference type="EMBL" id="KZV89030.1"/>
    </source>
</evidence>
<feature type="non-terminal residue" evidence="1">
    <location>
        <position position="576"/>
    </location>
</feature>
<evidence type="ECO:0000313" key="2">
    <source>
        <dbReference type="Proteomes" id="UP000077266"/>
    </source>
</evidence>
<sequence length="576" mass="64144">WEKVMPAVVDAYLAWKHASALARDQTQPDDAPDLPPPQGGDWFTQAAGELPVISLMRAGMMACTPVVPVVAISLGVLELYYRIRRRAPRLGILPFVRALCDKYMVRAQCVNTLTYPFCGTPLTLSQLVDEEPLVIEGFLAMDGNQSIRRSASAGVADPRAFESDYLIDPAEVDLYAHEVRRRVVPKKRAGEDEDDAPDASADAAPYITLEESGEPGDDAPKPSVCAHRWKNAKAEHHKLAPGMFDQTGVFVCLCRHGLLLWFAEMIQSGELAKYPLALIARMIRAGFRCKKCGYDIGCAFQGTLERSELVGARAKEAGISCGLNSFHGYGHNRMCQIREHPLYKRGFGLEDLETCERFFSWLNGVGGIVGKFLYNNVVQASQLVQELEPLVADFKASTGLTDEEIESWNEAELAYLEGLKAEPEVVTRKIEYIMLLAELELADPTSREYQDAQTQMVERDWRKALDRLELLMVQRMFEMAKSHTFGTGYKLRQAIGKGLKARSQAIRTAVARYNALADALQPPALKIDFAQLMEWTELQDDPALAFKLGEQAGRRRAVNTLHRARLAKLALFTGFA</sequence>
<dbReference type="PANTHER" id="PTHR33096">
    <property type="entry name" value="CXC2 DOMAIN-CONTAINING PROTEIN"/>
    <property type="match status" value="1"/>
</dbReference>